<accession>A0A3A4L8E7</accession>
<evidence type="ECO:0000313" key="1">
    <source>
        <dbReference type="EMBL" id="RJO79331.1"/>
    </source>
</evidence>
<comment type="caution">
    <text evidence="1">The sequence shown here is derived from an EMBL/GenBank/DDBJ whole genome shotgun (WGS) entry which is preliminary data.</text>
</comment>
<reference evidence="1 2" key="1">
    <citation type="submission" date="2018-09" db="EMBL/GenBank/DDBJ databases">
        <title>YIM PH21274 draft genome.</title>
        <authorList>
            <person name="Miao C."/>
        </authorList>
    </citation>
    <scope>NUCLEOTIDE SEQUENCE [LARGE SCALE GENOMIC DNA]</scope>
    <source>
        <strain evidence="1 2">YIM PH 21724</strain>
    </source>
</reference>
<dbReference type="OrthoDB" id="4093511at2"/>
<dbReference type="EMBL" id="QZFU01000010">
    <property type="protein sequence ID" value="RJO79331.1"/>
    <property type="molecule type" value="Genomic_DNA"/>
</dbReference>
<proteinExistence type="predicted"/>
<sequence length="273" mass="29982">MTDYRVQRDRWGRPLLIPKGETEREPYTRASTLAKALDDGAGLMNWKAAMVALGVVQDRPLSARVAALLSRDGHHAYANNKSAMRDITERAMVAAGSGRAADSGTALHELAEVVDAGRWPAVMPPEAEGPMRAYAETMTAAGVTVLDSEPFLAVDDIRSAGSMDRLIKLDGKVMCADIKSGTNNSKYPLGVTCQTAIYAHGERYHIEDDSRTPLHPDIELATAVLIEIPREPNKYGKYEVPLYALDIEYGWDAVQLALRLREVRKIPALRRIA</sequence>
<name>A0A3A4L8E7_9NOCA</name>
<evidence type="ECO:0000313" key="2">
    <source>
        <dbReference type="Proteomes" id="UP000266677"/>
    </source>
</evidence>
<dbReference type="RefSeq" id="WP_120037754.1">
    <property type="nucleotide sequence ID" value="NZ_QZFU01000010.1"/>
</dbReference>
<organism evidence="1 2">
    <name type="scientific">Nocardia panacis</name>
    <dbReference type="NCBI Taxonomy" id="2340916"/>
    <lineage>
        <taxon>Bacteria</taxon>
        <taxon>Bacillati</taxon>
        <taxon>Actinomycetota</taxon>
        <taxon>Actinomycetes</taxon>
        <taxon>Mycobacteriales</taxon>
        <taxon>Nocardiaceae</taxon>
        <taxon>Nocardia</taxon>
    </lineage>
</organism>
<protein>
    <recommendedName>
        <fullName evidence="3">PD-(D/E)XK endonuclease-like domain-containing protein</fullName>
    </recommendedName>
</protein>
<evidence type="ECO:0008006" key="3">
    <source>
        <dbReference type="Google" id="ProtNLM"/>
    </source>
</evidence>
<gene>
    <name evidence="1" type="ORF">D5S18_03090</name>
</gene>
<dbReference type="Proteomes" id="UP000266677">
    <property type="component" value="Unassembled WGS sequence"/>
</dbReference>
<dbReference type="AlphaFoldDB" id="A0A3A4L8E7"/>
<keyword evidence="2" id="KW-1185">Reference proteome</keyword>